<dbReference type="KEGG" id="ltr:EVS81_07775"/>
<dbReference type="AlphaFoldDB" id="A0A4P6KF23"/>
<keyword evidence="2" id="KW-1185">Reference proteome</keyword>
<dbReference type="Proteomes" id="UP000289260">
    <property type="component" value="Chromosome"/>
</dbReference>
<gene>
    <name evidence="1" type="ORF">EVS81_07775</name>
</gene>
<dbReference type="EMBL" id="CP035806">
    <property type="protein sequence ID" value="QBE48740.1"/>
    <property type="molecule type" value="Genomic_DNA"/>
</dbReference>
<sequence length="104" mass="11177">MTTIIYRSHKVETRGAAYAASVGAAVHEFETLPDAQAAVDAWIGAHRDAALVAALEAVQGGASSSVEVYRERGEVDMQMIDYALNELTREGVLRSPAPFAWELA</sequence>
<name>A0A4P6KF23_9MICO</name>
<organism evidence="1 2">
    <name type="scientific">Leucobacter triazinivorans</name>
    <dbReference type="NCBI Taxonomy" id="1784719"/>
    <lineage>
        <taxon>Bacteria</taxon>
        <taxon>Bacillati</taxon>
        <taxon>Actinomycetota</taxon>
        <taxon>Actinomycetes</taxon>
        <taxon>Micrococcales</taxon>
        <taxon>Microbacteriaceae</taxon>
        <taxon>Leucobacter</taxon>
    </lineage>
</organism>
<reference evidence="1 2" key="1">
    <citation type="submission" date="2019-02" db="EMBL/GenBank/DDBJ databases">
        <authorList>
            <person name="Sun L."/>
            <person name="Pan D."/>
            <person name="Wu X."/>
        </authorList>
    </citation>
    <scope>NUCLEOTIDE SEQUENCE [LARGE SCALE GENOMIC DNA]</scope>
    <source>
        <strain evidence="1 2">JW-1</strain>
    </source>
</reference>
<protein>
    <submittedName>
        <fullName evidence="1">Uncharacterized protein</fullName>
    </submittedName>
</protein>
<dbReference type="RefSeq" id="WP_130109875.1">
    <property type="nucleotide sequence ID" value="NZ_CP035806.1"/>
</dbReference>
<accession>A0A4P6KF23</accession>
<proteinExistence type="predicted"/>
<evidence type="ECO:0000313" key="1">
    <source>
        <dbReference type="EMBL" id="QBE48740.1"/>
    </source>
</evidence>
<evidence type="ECO:0000313" key="2">
    <source>
        <dbReference type="Proteomes" id="UP000289260"/>
    </source>
</evidence>